<name>A0A6G1K342_9PLEO</name>
<dbReference type="Gene3D" id="2.60.120.10">
    <property type="entry name" value="Jelly Rolls"/>
    <property type="match status" value="1"/>
</dbReference>
<dbReference type="PANTHER" id="PTHR35848">
    <property type="entry name" value="OXALATE-BINDING PROTEIN"/>
    <property type="match status" value="1"/>
</dbReference>
<reference evidence="3" key="1">
    <citation type="journal article" date="2020" name="Stud. Mycol.">
        <title>101 Dothideomycetes genomes: a test case for predicting lifestyles and emergence of pathogens.</title>
        <authorList>
            <person name="Haridas S."/>
            <person name="Albert R."/>
            <person name="Binder M."/>
            <person name="Bloem J."/>
            <person name="Labutti K."/>
            <person name="Salamov A."/>
            <person name="Andreopoulos B."/>
            <person name="Baker S."/>
            <person name="Barry K."/>
            <person name="Bills G."/>
            <person name="Bluhm B."/>
            <person name="Cannon C."/>
            <person name="Castanera R."/>
            <person name="Culley D."/>
            <person name="Daum C."/>
            <person name="Ezra D."/>
            <person name="Gonzalez J."/>
            <person name="Henrissat B."/>
            <person name="Kuo A."/>
            <person name="Liang C."/>
            <person name="Lipzen A."/>
            <person name="Lutzoni F."/>
            <person name="Magnuson J."/>
            <person name="Mondo S."/>
            <person name="Nolan M."/>
            <person name="Ohm R."/>
            <person name="Pangilinan J."/>
            <person name="Park H.-J."/>
            <person name="Ramirez L."/>
            <person name="Alfaro M."/>
            <person name="Sun H."/>
            <person name="Tritt A."/>
            <person name="Yoshinaga Y."/>
            <person name="Zwiers L.-H."/>
            <person name="Turgeon B."/>
            <person name="Goodwin S."/>
            <person name="Spatafora J."/>
            <person name="Crous P."/>
            <person name="Grigoriev I."/>
        </authorList>
    </citation>
    <scope>NUCLEOTIDE SEQUENCE</scope>
    <source>
        <strain evidence="3">CBS 279.74</strain>
    </source>
</reference>
<dbReference type="Proteomes" id="UP000799428">
    <property type="component" value="Unassembled WGS sequence"/>
</dbReference>
<protein>
    <submittedName>
        <fullName evidence="3">RmlC-like cupin</fullName>
    </submittedName>
</protein>
<dbReference type="AlphaFoldDB" id="A0A6G1K342"/>
<dbReference type="EMBL" id="MU005775">
    <property type="protein sequence ID" value="KAF2706797.1"/>
    <property type="molecule type" value="Genomic_DNA"/>
</dbReference>
<dbReference type="InterPro" id="IPR011051">
    <property type="entry name" value="RmlC_Cupin_sf"/>
</dbReference>
<dbReference type="GO" id="GO:0046872">
    <property type="term" value="F:metal ion binding"/>
    <property type="evidence" value="ECO:0007669"/>
    <property type="project" value="UniProtKB-KW"/>
</dbReference>
<dbReference type="Pfam" id="PF07883">
    <property type="entry name" value="Cupin_2"/>
    <property type="match status" value="1"/>
</dbReference>
<evidence type="ECO:0000259" key="2">
    <source>
        <dbReference type="Pfam" id="PF07883"/>
    </source>
</evidence>
<feature type="domain" description="Cupin type-2" evidence="2">
    <location>
        <begin position="67"/>
        <end position="123"/>
    </location>
</feature>
<keyword evidence="4" id="KW-1185">Reference proteome</keyword>
<dbReference type="PANTHER" id="PTHR35848:SF6">
    <property type="entry name" value="CUPIN TYPE-2 DOMAIN-CONTAINING PROTEIN"/>
    <property type="match status" value="1"/>
</dbReference>
<sequence>MCATHPNVKPVILDTSVISSFPPESFPRPTSSASPVTGNCTWRTLLSSPKTPTDTFVTGIATCALNGGHLALHQHTHAEIYYVISGKGKVSIDGMETELAKGSVVFVPGDAVHGVWCTGQEEGDELVWFYVFAAVDFADVTYKWHTNANANANADGKGPKAKL</sequence>
<keyword evidence="1" id="KW-0479">Metal-binding</keyword>
<accession>A0A6G1K342</accession>
<dbReference type="InterPro" id="IPR051610">
    <property type="entry name" value="GPI/OXD"/>
</dbReference>
<gene>
    <name evidence="3" type="ORF">K504DRAFT_536210</name>
</gene>
<dbReference type="InterPro" id="IPR013096">
    <property type="entry name" value="Cupin_2"/>
</dbReference>
<dbReference type="SUPFAM" id="SSF51182">
    <property type="entry name" value="RmlC-like cupins"/>
    <property type="match status" value="1"/>
</dbReference>
<evidence type="ECO:0000313" key="3">
    <source>
        <dbReference type="EMBL" id="KAF2706797.1"/>
    </source>
</evidence>
<evidence type="ECO:0000256" key="1">
    <source>
        <dbReference type="ARBA" id="ARBA00022723"/>
    </source>
</evidence>
<organism evidence="3 4">
    <name type="scientific">Pleomassaria siparia CBS 279.74</name>
    <dbReference type="NCBI Taxonomy" id="1314801"/>
    <lineage>
        <taxon>Eukaryota</taxon>
        <taxon>Fungi</taxon>
        <taxon>Dikarya</taxon>
        <taxon>Ascomycota</taxon>
        <taxon>Pezizomycotina</taxon>
        <taxon>Dothideomycetes</taxon>
        <taxon>Pleosporomycetidae</taxon>
        <taxon>Pleosporales</taxon>
        <taxon>Pleomassariaceae</taxon>
        <taxon>Pleomassaria</taxon>
    </lineage>
</organism>
<proteinExistence type="predicted"/>
<dbReference type="OrthoDB" id="445803at2759"/>
<dbReference type="InterPro" id="IPR014710">
    <property type="entry name" value="RmlC-like_jellyroll"/>
</dbReference>
<evidence type="ECO:0000313" key="4">
    <source>
        <dbReference type="Proteomes" id="UP000799428"/>
    </source>
</evidence>